<reference evidence="1 2" key="1">
    <citation type="submission" date="2020-09" db="EMBL/GenBank/DDBJ databases">
        <title>De no assembly of potato wild relative species, Solanum commersonii.</title>
        <authorList>
            <person name="Cho K."/>
        </authorList>
    </citation>
    <scope>NUCLEOTIDE SEQUENCE [LARGE SCALE GENOMIC DNA]</scope>
    <source>
        <strain evidence="1">LZ3.2</strain>
        <tissue evidence="1">Leaf</tissue>
    </source>
</reference>
<accession>A0A9J5WE83</accession>
<dbReference type="OrthoDB" id="1328012at2759"/>
<sequence>MSKKVNGLEASDCHIGNVGSRSNVSVATATTRGRRESKYVWVVNASSQNSNALEEEEEQQEEAHPLYPTLHYVFMMLLIHKVLITLCMEELKTLNRNVWLIIYNWGHCSNMSLSNGGALPLVPTKGCRSTPYVTATCR</sequence>
<dbReference type="Proteomes" id="UP000824120">
    <property type="component" value="Chromosome 12"/>
</dbReference>
<gene>
    <name evidence="1" type="ORF">H5410_063346</name>
</gene>
<name>A0A9J5WE83_SOLCO</name>
<evidence type="ECO:0000313" key="2">
    <source>
        <dbReference type="Proteomes" id="UP000824120"/>
    </source>
</evidence>
<proteinExistence type="predicted"/>
<comment type="caution">
    <text evidence="1">The sequence shown here is derived from an EMBL/GenBank/DDBJ whole genome shotgun (WGS) entry which is preliminary data.</text>
</comment>
<organism evidence="1 2">
    <name type="scientific">Solanum commersonii</name>
    <name type="common">Commerson's wild potato</name>
    <name type="synonym">Commerson's nightshade</name>
    <dbReference type="NCBI Taxonomy" id="4109"/>
    <lineage>
        <taxon>Eukaryota</taxon>
        <taxon>Viridiplantae</taxon>
        <taxon>Streptophyta</taxon>
        <taxon>Embryophyta</taxon>
        <taxon>Tracheophyta</taxon>
        <taxon>Spermatophyta</taxon>
        <taxon>Magnoliopsida</taxon>
        <taxon>eudicotyledons</taxon>
        <taxon>Gunneridae</taxon>
        <taxon>Pentapetalae</taxon>
        <taxon>asterids</taxon>
        <taxon>lamiids</taxon>
        <taxon>Solanales</taxon>
        <taxon>Solanaceae</taxon>
        <taxon>Solanoideae</taxon>
        <taxon>Solaneae</taxon>
        <taxon>Solanum</taxon>
    </lineage>
</organism>
<dbReference type="EMBL" id="JACXVP010000012">
    <property type="protein sequence ID" value="KAG5573580.1"/>
    <property type="molecule type" value="Genomic_DNA"/>
</dbReference>
<protein>
    <submittedName>
        <fullName evidence="1">Uncharacterized protein</fullName>
    </submittedName>
</protein>
<evidence type="ECO:0000313" key="1">
    <source>
        <dbReference type="EMBL" id="KAG5573580.1"/>
    </source>
</evidence>
<keyword evidence="2" id="KW-1185">Reference proteome</keyword>
<dbReference type="AlphaFoldDB" id="A0A9J5WE83"/>